<dbReference type="InterPro" id="IPR025965">
    <property type="entry name" value="FlgD/Vpr_Ig-like"/>
</dbReference>
<dbReference type="SUPFAM" id="SSF69318">
    <property type="entry name" value="Integrin alpha N-terminal domain"/>
    <property type="match status" value="2"/>
</dbReference>
<dbReference type="Proteomes" id="UP001593833">
    <property type="component" value="Unassembled WGS sequence"/>
</dbReference>
<dbReference type="Gene3D" id="2.60.40.4070">
    <property type="match status" value="1"/>
</dbReference>
<dbReference type="Pfam" id="PF01839">
    <property type="entry name" value="FG-GAP"/>
    <property type="match status" value="3"/>
</dbReference>
<evidence type="ECO:0000313" key="6">
    <source>
        <dbReference type="Proteomes" id="UP001593833"/>
    </source>
</evidence>
<comment type="caution">
    <text evidence="5">The sequence shown here is derived from an EMBL/GenBank/DDBJ whole genome shotgun (WGS) entry which is preliminary data.</text>
</comment>
<dbReference type="InterPro" id="IPR013517">
    <property type="entry name" value="FG-GAP"/>
</dbReference>
<dbReference type="PRINTS" id="PR01185">
    <property type="entry name" value="INTEGRINA"/>
</dbReference>
<dbReference type="Gene3D" id="2.130.10.130">
    <property type="entry name" value="Integrin alpha, N-terminal"/>
    <property type="match status" value="3"/>
</dbReference>
<feature type="domain" description="FlgD/Vpr Ig-like" evidence="4">
    <location>
        <begin position="660"/>
        <end position="710"/>
    </location>
</feature>
<keyword evidence="3" id="KW-0325">Glycoprotein</keyword>
<dbReference type="PANTHER" id="PTHR23220:SF83">
    <property type="entry name" value="INTEGRIN ALPHA-PS3-RELATED"/>
    <property type="match status" value="1"/>
</dbReference>
<dbReference type="EMBL" id="JBHPKH010000068">
    <property type="protein sequence ID" value="MFC1573059.1"/>
    <property type="molecule type" value="Genomic_DNA"/>
</dbReference>
<keyword evidence="2" id="KW-0677">Repeat</keyword>
<evidence type="ECO:0000259" key="4">
    <source>
        <dbReference type="Pfam" id="PF13860"/>
    </source>
</evidence>
<dbReference type="InterPro" id="IPR000413">
    <property type="entry name" value="Integrin_alpha"/>
</dbReference>
<name>A0ABV6YL56_UNCEI</name>
<accession>A0ABV6YL56</accession>
<dbReference type="SMART" id="SM00191">
    <property type="entry name" value="Int_alpha"/>
    <property type="match status" value="6"/>
</dbReference>
<proteinExistence type="predicted"/>
<sequence>MPILRTSSFVLEARCLIACSILIVAMSGNALGFPGEVLSHQKISDLEGGFTGALDDDDFFGISVDSIEDLDGDGVRDIAVGVQRDDDGGNGHGAVYILFLNTDGTVKSHQKISSMEGDFTGQLDDEDYFGGRIGFLGDLDRDGVGDLAVGARDDDDGGLDRGAVWILFLNTDGTVKSHQKISDTEGGFTGLLDDGDAFNQPGMLGDLDGDGVGDLAVSAIWDDDGGNDCGAVWILFLNTDGTVKSHQKISKTEGGFTGDVDPGDWFGNHPRPLGDLDGDGVIDLAVGACRDEDGGWLHGAVWILFLNTDGTVKSHQKISDSEGDFTGVLVDQDQFGSSLAPLGDLNCDGTTDLAVGATSNPPAGEFEPGAAWLLFLNSDGTVKSHHEIGHREGGFTGDLHDDDLFGCGVTALGDLDGDGLGDLAVGAYLDDDGGDARGAVWILFQDGLHLGLASPSGGEEWPVGSIRTVSWCGLGLVDLHLSVDGGRTFDLLRSGLTGNSFGLRVPHAPSRFSLIRVTQQATPYATADSDSFFTISSDVSLLAFKAARSPENQSGAILSWATKPGPEDLAGYRLEKCNSGDEWRTEIALTSETSYEDPAVGAGARYRLFSVNGWGGEISLGETMLLRSASLSAWPLPHCNGPLTVSFATASDVGGGDGRAEVGLFDATGRLVRWLVRGSYPAGIHSATWDGLDERGEPAPTGIYLLRAASGGHREAMRVVVIR</sequence>
<dbReference type="PROSITE" id="PS51470">
    <property type="entry name" value="FG_GAP"/>
    <property type="match status" value="2"/>
</dbReference>
<evidence type="ECO:0000256" key="1">
    <source>
        <dbReference type="ARBA" id="ARBA00022729"/>
    </source>
</evidence>
<evidence type="ECO:0000313" key="5">
    <source>
        <dbReference type="EMBL" id="MFC1573059.1"/>
    </source>
</evidence>
<evidence type="ECO:0000256" key="3">
    <source>
        <dbReference type="ARBA" id="ARBA00023180"/>
    </source>
</evidence>
<reference evidence="5 6" key="1">
    <citation type="submission" date="2024-09" db="EMBL/GenBank/DDBJ databases">
        <authorList>
            <person name="D'Angelo T."/>
        </authorList>
    </citation>
    <scope>NUCLEOTIDE SEQUENCE [LARGE SCALE GENOMIC DNA]</scope>
    <source>
        <strain evidence="5">SAG AM-320-E07</strain>
    </source>
</reference>
<keyword evidence="1" id="KW-0732">Signal</keyword>
<dbReference type="InterPro" id="IPR013519">
    <property type="entry name" value="Int_alpha_beta-p"/>
</dbReference>
<keyword evidence="6" id="KW-1185">Reference proteome</keyword>
<dbReference type="Pfam" id="PF13860">
    <property type="entry name" value="FlgD_ig"/>
    <property type="match status" value="1"/>
</dbReference>
<gene>
    <name evidence="5" type="ORF">ACFL6M_05615</name>
</gene>
<evidence type="ECO:0000256" key="2">
    <source>
        <dbReference type="ARBA" id="ARBA00022737"/>
    </source>
</evidence>
<dbReference type="PANTHER" id="PTHR23220">
    <property type="entry name" value="INTEGRIN ALPHA"/>
    <property type="match status" value="1"/>
</dbReference>
<organism evidence="5 6">
    <name type="scientific">Eiseniibacteriota bacterium</name>
    <dbReference type="NCBI Taxonomy" id="2212470"/>
    <lineage>
        <taxon>Bacteria</taxon>
        <taxon>Candidatus Eiseniibacteriota</taxon>
    </lineage>
</organism>
<protein>
    <submittedName>
        <fullName evidence="5">FlgD immunoglobulin-like domain containing protein</fullName>
    </submittedName>
</protein>
<dbReference type="InterPro" id="IPR028994">
    <property type="entry name" value="Integrin_alpha_N"/>
</dbReference>